<dbReference type="Pfam" id="PF13439">
    <property type="entry name" value="Glyco_transf_4"/>
    <property type="match status" value="1"/>
</dbReference>
<proteinExistence type="inferred from homology"/>
<gene>
    <name evidence="5" type="ORF">E6C70_14010</name>
</gene>
<keyword evidence="3 5" id="KW-0808">Transferase</keyword>
<comment type="caution">
    <text evidence="5">The sequence shown here is derived from an EMBL/GenBank/DDBJ whole genome shotgun (WGS) entry which is preliminary data.</text>
</comment>
<evidence type="ECO:0000313" key="5">
    <source>
        <dbReference type="EMBL" id="THG31169.1"/>
    </source>
</evidence>
<dbReference type="Pfam" id="PF13692">
    <property type="entry name" value="Glyco_trans_1_4"/>
    <property type="match status" value="1"/>
</dbReference>
<dbReference type="SUPFAM" id="SSF53756">
    <property type="entry name" value="UDP-Glycosyltransferase/glycogen phosphorylase"/>
    <property type="match status" value="1"/>
</dbReference>
<evidence type="ECO:0000256" key="1">
    <source>
        <dbReference type="ARBA" id="ARBA00009481"/>
    </source>
</evidence>
<dbReference type="OrthoDB" id="9772485at2"/>
<dbReference type="PANTHER" id="PTHR12526">
    <property type="entry name" value="GLYCOSYLTRANSFERASE"/>
    <property type="match status" value="1"/>
</dbReference>
<evidence type="ECO:0000313" key="6">
    <source>
        <dbReference type="Proteomes" id="UP000307380"/>
    </source>
</evidence>
<feature type="domain" description="Glycosyltransferase subfamily 4-like N-terminal" evidence="4">
    <location>
        <begin position="21"/>
        <end position="179"/>
    </location>
</feature>
<evidence type="ECO:0000256" key="3">
    <source>
        <dbReference type="ARBA" id="ARBA00022679"/>
    </source>
</evidence>
<dbReference type="EMBL" id="SSSN01000012">
    <property type="protein sequence ID" value="THG31169.1"/>
    <property type="molecule type" value="Genomic_DNA"/>
</dbReference>
<name>A0A4S4FLD8_9MICO</name>
<sequence>MPEPATNPLRVMFVVPSLHGGGAEFVARTWMGWLVSRGHTVTVVTTSAKATDDHLPDGVVRISVASASGQLGKARAVRAAFERFRPDIAVSLQAHANLILLTAKAITPRSRRPAIVISERNLVSLGLPTADRAHRFKMAIARRMYRTADHVIAISHPVAGELVSAFGVPGDRCTVVPNPATAKVVDGPQVGREPGTVNGLQIVLACRLVGQKRPALAIRTAAELNRRGISTTVISFGGGPLLGAVTAEAERLGVPFEDKGWVEDWFAHFQPNSVVLLPSDREGFGNVLVEAAAAGVPSVAVSGALGVADAIVPGITGELALGPSPEQLADAVTRASAIEIVGVDAWLDRFSVSASGRDLESVLQSVTDGVAA</sequence>
<evidence type="ECO:0000259" key="4">
    <source>
        <dbReference type="Pfam" id="PF13439"/>
    </source>
</evidence>
<dbReference type="Gene3D" id="3.40.50.2000">
    <property type="entry name" value="Glycogen Phosphorylase B"/>
    <property type="match status" value="2"/>
</dbReference>
<evidence type="ECO:0000256" key="2">
    <source>
        <dbReference type="ARBA" id="ARBA00022676"/>
    </source>
</evidence>
<keyword evidence="2" id="KW-0328">Glycosyltransferase</keyword>
<keyword evidence="6" id="KW-1185">Reference proteome</keyword>
<reference evidence="5 6" key="1">
    <citation type="submission" date="2019-04" db="EMBL/GenBank/DDBJ databases">
        <authorList>
            <person name="Jiang L."/>
        </authorList>
    </citation>
    <scope>NUCLEOTIDE SEQUENCE [LARGE SCALE GENOMIC DNA]</scope>
    <source>
        <strain evidence="5 6">YIM 131861</strain>
    </source>
</reference>
<dbReference type="AlphaFoldDB" id="A0A4S4FLD8"/>
<protein>
    <submittedName>
        <fullName evidence="5">Glycosyltransferase</fullName>
    </submittedName>
</protein>
<dbReference type="InterPro" id="IPR028098">
    <property type="entry name" value="Glyco_trans_4-like_N"/>
</dbReference>
<dbReference type="PANTHER" id="PTHR12526:SF640">
    <property type="entry name" value="COLANIC ACID BIOSYNTHESIS GLYCOSYLTRANSFERASE WCAL-RELATED"/>
    <property type="match status" value="1"/>
</dbReference>
<organism evidence="5 6">
    <name type="scientific">Orlajensenia flava</name>
    <dbReference type="NCBI Taxonomy" id="2565934"/>
    <lineage>
        <taxon>Bacteria</taxon>
        <taxon>Bacillati</taxon>
        <taxon>Actinomycetota</taxon>
        <taxon>Actinomycetes</taxon>
        <taxon>Micrococcales</taxon>
        <taxon>Microbacteriaceae</taxon>
        <taxon>Orlajensenia</taxon>
    </lineage>
</organism>
<dbReference type="RefSeq" id="WP_136425176.1">
    <property type="nucleotide sequence ID" value="NZ_SSSN01000012.1"/>
</dbReference>
<dbReference type="Proteomes" id="UP000307380">
    <property type="component" value="Unassembled WGS sequence"/>
</dbReference>
<accession>A0A4S4FLD8</accession>
<comment type="similarity">
    <text evidence="1">Belongs to the glycosyltransferase group 1 family. Glycosyltransferase 4 subfamily.</text>
</comment>
<dbReference type="GO" id="GO:0016757">
    <property type="term" value="F:glycosyltransferase activity"/>
    <property type="evidence" value="ECO:0007669"/>
    <property type="project" value="UniProtKB-KW"/>
</dbReference>